<dbReference type="eggNOG" id="COG3118">
    <property type="taxonomic scope" value="Bacteria"/>
</dbReference>
<evidence type="ECO:0000313" key="4">
    <source>
        <dbReference type="EMBL" id="ABJ85626.1"/>
    </source>
</evidence>
<dbReference type="PROSITE" id="PS50005">
    <property type="entry name" value="TPR"/>
    <property type="match status" value="3"/>
</dbReference>
<proteinExistence type="predicted"/>
<dbReference type="EMBL" id="CP000473">
    <property type="protein sequence ID" value="ABJ85626.1"/>
    <property type="molecule type" value="Genomic_DNA"/>
</dbReference>
<keyword evidence="1" id="KW-0677">Repeat</keyword>
<dbReference type="STRING" id="234267.Acid_4667"/>
<keyword evidence="2 3" id="KW-0802">TPR repeat</keyword>
<sequence length="770" mass="84307">MPSHIKWITVTLLAGTFIAGCSKETRSLRAVEKGQEFLKKKEFAEATLNFRRAVQADSKNPEAYYGLGQSLEASGNLVEAQASLAMASRLKPADDRIQKAYGDATLTMFLASRGEVQAHRDMLEKQALLLLAKNPASSDGLRYQAYIRLTDRKPVEAIALLNKAGESRPWDAEIVLPLVQAHMLNGGQAEAESVADQGIARNKEFFPLYDALILHYTRQSPDLAKAEKYARLKTQNNPGNAASWLSLARFYAETRQPEKCRSVLEKLTGDTTKFPDAWMQAGDLYTSLGALTDAERHYREGAAKAPKQSADYEKKLATVLASQGKRDDAFAIAERLVKQNPKDLSAIKLRAFLFLESGDKIKVRKALEVYQGLAVQQPGNAEIYLEEGRAYIGLEDLKSAKAALEQARKLAPGSPLILGYLVNVYLQMDSFTNALAAADEILISAPADPGAHIARSRALSGLGRGAEARQELSRLAADRPRLLDAEVELAFLDLAQGQAKKAETALRRFYQPGLPSSRTAEGLARAIAAQGQPGKALELLQTELKQTHDRPSVLSALGDMAVAARNWDVAIKAYEDLAQSRGSSAALEGRIAEVYEAKGDIDTALVRVRSARGLEPKNANLIAYTGYLLEKSGRREEAIKEYRECLRTDPNRTDVANNLAFQLAEMGGNGAEALRLAEDCVRRQPRNTAYQDTLGWVYYKSGDFNRAASLLQQVVTADPGLAGSRYRLALAFVAKNDKTRARDELQRALAANATPTQAQEIREALSKLGK</sequence>
<accession>Q01XI9</accession>
<dbReference type="SUPFAM" id="SSF48452">
    <property type="entry name" value="TPR-like"/>
    <property type="match status" value="3"/>
</dbReference>
<evidence type="ECO:0000256" key="3">
    <source>
        <dbReference type="PROSITE-ProRule" id="PRU00339"/>
    </source>
</evidence>
<dbReference type="eggNOG" id="COG0457">
    <property type="taxonomic scope" value="Bacteria"/>
</dbReference>
<feature type="repeat" description="TPR" evidence="3">
    <location>
        <begin position="619"/>
        <end position="652"/>
    </location>
</feature>
<dbReference type="PANTHER" id="PTHR45586:SF14">
    <property type="entry name" value="TETRATRICOPEPTIDE TPR_2 REPEAT PROTEIN"/>
    <property type="match status" value="1"/>
</dbReference>
<organism evidence="4">
    <name type="scientific">Solibacter usitatus (strain Ellin6076)</name>
    <dbReference type="NCBI Taxonomy" id="234267"/>
    <lineage>
        <taxon>Bacteria</taxon>
        <taxon>Pseudomonadati</taxon>
        <taxon>Acidobacteriota</taxon>
        <taxon>Terriglobia</taxon>
        <taxon>Bryobacterales</taxon>
        <taxon>Solibacteraceae</taxon>
        <taxon>Candidatus Solibacter</taxon>
    </lineage>
</organism>
<dbReference type="Gene3D" id="1.25.40.10">
    <property type="entry name" value="Tetratricopeptide repeat domain"/>
    <property type="match status" value="5"/>
</dbReference>
<dbReference type="InterPro" id="IPR011990">
    <property type="entry name" value="TPR-like_helical_dom_sf"/>
</dbReference>
<dbReference type="OrthoDB" id="105579at2"/>
<feature type="repeat" description="TPR" evidence="3">
    <location>
        <begin position="688"/>
        <end position="721"/>
    </location>
</feature>
<dbReference type="Pfam" id="PF14559">
    <property type="entry name" value="TPR_19"/>
    <property type="match status" value="1"/>
</dbReference>
<gene>
    <name evidence="4" type="ordered locus">Acid_4667</name>
</gene>
<dbReference type="PANTHER" id="PTHR45586">
    <property type="entry name" value="TPR REPEAT-CONTAINING PROTEIN PA4667"/>
    <property type="match status" value="1"/>
</dbReference>
<name>Q01XI9_SOLUE</name>
<dbReference type="InParanoid" id="Q01XI9"/>
<dbReference type="PROSITE" id="PS51257">
    <property type="entry name" value="PROKAR_LIPOPROTEIN"/>
    <property type="match status" value="1"/>
</dbReference>
<dbReference type="HOGENOM" id="CLU_007251_1_0_0"/>
<reference evidence="4" key="1">
    <citation type="submission" date="2006-10" db="EMBL/GenBank/DDBJ databases">
        <title>Complete sequence of Solibacter usitatus Ellin6076.</title>
        <authorList>
            <consortium name="US DOE Joint Genome Institute"/>
            <person name="Copeland A."/>
            <person name="Lucas S."/>
            <person name="Lapidus A."/>
            <person name="Barry K."/>
            <person name="Detter J.C."/>
            <person name="Glavina del Rio T."/>
            <person name="Hammon N."/>
            <person name="Israni S."/>
            <person name="Dalin E."/>
            <person name="Tice H."/>
            <person name="Pitluck S."/>
            <person name="Thompson L.S."/>
            <person name="Brettin T."/>
            <person name="Bruce D."/>
            <person name="Han C."/>
            <person name="Tapia R."/>
            <person name="Gilna P."/>
            <person name="Schmutz J."/>
            <person name="Larimer F."/>
            <person name="Land M."/>
            <person name="Hauser L."/>
            <person name="Kyrpides N."/>
            <person name="Mikhailova N."/>
            <person name="Janssen P.H."/>
            <person name="Kuske C.R."/>
            <person name="Richardson P."/>
        </authorList>
    </citation>
    <scope>NUCLEOTIDE SEQUENCE</scope>
    <source>
        <strain evidence="4">Ellin6076</strain>
    </source>
</reference>
<dbReference type="KEGG" id="sus:Acid_4667"/>
<evidence type="ECO:0000256" key="2">
    <source>
        <dbReference type="ARBA" id="ARBA00022803"/>
    </source>
</evidence>
<feature type="repeat" description="TPR" evidence="3">
    <location>
        <begin position="381"/>
        <end position="414"/>
    </location>
</feature>
<dbReference type="InterPro" id="IPR051012">
    <property type="entry name" value="CellSynth/LPSAsmb/PSIAsmb"/>
</dbReference>
<dbReference type="AlphaFoldDB" id="Q01XI9"/>
<protein>
    <submittedName>
        <fullName evidence="4">Tetratricopeptide TPR_2 repeat protein</fullName>
    </submittedName>
</protein>
<dbReference type="InterPro" id="IPR019734">
    <property type="entry name" value="TPR_rpt"/>
</dbReference>
<evidence type="ECO:0000256" key="1">
    <source>
        <dbReference type="ARBA" id="ARBA00022737"/>
    </source>
</evidence>
<dbReference type="SMART" id="SM00028">
    <property type="entry name" value="TPR"/>
    <property type="match status" value="10"/>
</dbReference>
<dbReference type="Pfam" id="PF13432">
    <property type="entry name" value="TPR_16"/>
    <property type="match status" value="2"/>
</dbReference>
<dbReference type="Pfam" id="PF13181">
    <property type="entry name" value="TPR_8"/>
    <property type="match status" value="1"/>
</dbReference>